<reference evidence="5" key="1">
    <citation type="journal article" date="2023" name="Insect Mol. Biol.">
        <title>Genome sequencing provides insights into the evolution of gene families encoding plant cell wall-degrading enzymes in longhorned beetles.</title>
        <authorList>
            <person name="Shin N.R."/>
            <person name="Okamura Y."/>
            <person name="Kirsch R."/>
            <person name="Pauchet Y."/>
        </authorList>
    </citation>
    <scope>NUCLEOTIDE SEQUENCE</scope>
    <source>
        <strain evidence="5">MMC_N1</strain>
    </source>
</reference>
<keyword evidence="3" id="KW-0269">Exonuclease</keyword>
<dbReference type="SUPFAM" id="SSF53098">
    <property type="entry name" value="Ribonuclease H-like"/>
    <property type="match status" value="1"/>
</dbReference>
<keyword evidence="1" id="KW-0540">Nuclease</keyword>
<dbReference type="Pfam" id="PF00929">
    <property type="entry name" value="RNase_T"/>
    <property type="match status" value="1"/>
</dbReference>
<evidence type="ECO:0000259" key="4">
    <source>
        <dbReference type="Pfam" id="PF00929"/>
    </source>
</evidence>
<keyword evidence="2" id="KW-0378">Hydrolase</keyword>
<sequence length="113" mass="13240">MKQFKFSFEISSKSEKKCTFVTWSDWDLGTCLKYECNRKGIKLPDMFTQWIDIRVLYKEHYFRKPKGLKGALLELGLEFEGNEHCGLHDARNTARLIGKMIKDGVLLKITTKF</sequence>
<evidence type="ECO:0000313" key="5">
    <source>
        <dbReference type="EMBL" id="KAJ8979703.1"/>
    </source>
</evidence>
<accession>A0ABQ9JQ23</accession>
<dbReference type="CDD" id="cd06133">
    <property type="entry name" value="ERI-1_3'hExo_like"/>
    <property type="match status" value="1"/>
</dbReference>
<organism evidence="5 6">
    <name type="scientific">Molorchus minor</name>
    <dbReference type="NCBI Taxonomy" id="1323400"/>
    <lineage>
        <taxon>Eukaryota</taxon>
        <taxon>Metazoa</taxon>
        <taxon>Ecdysozoa</taxon>
        <taxon>Arthropoda</taxon>
        <taxon>Hexapoda</taxon>
        <taxon>Insecta</taxon>
        <taxon>Pterygota</taxon>
        <taxon>Neoptera</taxon>
        <taxon>Endopterygota</taxon>
        <taxon>Coleoptera</taxon>
        <taxon>Polyphaga</taxon>
        <taxon>Cucujiformia</taxon>
        <taxon>Chrysomeloidea</taxon>
        <taxon>Cerambycidae</taxon>
        <taxon>Lamiinae</taxon>
        <taxon>Monochamini</taxon>
        <taxon>Molorchus</taxon>
    </lineage>
</organism>
<evidence type="ECO:0000313" key="6">
    <source>
        <dbReference type="Proteomes" id="UP001162164"/>
    </source>
</evidence>
<feature type="domain" description="Exonuclease" evidence="4">
    <location>
        <begin position="16"/>
        <end position="96"/>
    </location>
</feature>
<dbReference type="Proteomes" id="UP001162164">
    <property type="component" value="Unassembled WGS sequence"/>
</dbReference>
<comment type="caution">
    <text evidence="5">The sequence shown here is derived from an EMBL/GenBank/DDBJ whole genome shotgun (WGS) entry which is preliminary data.</text>
</comment>
<dbReference type="PANTHER" id="PTHR23044">
    <property type="entry name" value="3'-5' EXONUCLEASE ERI1-RELATED"/>
    <property type="match status" value="1"/>
</dbReference>
<dbReference type="EMBL" id="JAPWTJ010000321">
    <property type="protein sequence ID" value="KAJ8979703.1"/>
    <property type="molecule type" value="Genomic_DNA"/>
</dbReference>
<gene>
    <name evidence="5" type="ORF">NQ317_000988</name>
</gene>
<proteinExistence type="predicted"/>
<dbReference type="InterPro" id="IPR051274">
    <property type="entry name" value="3-5_Exoribonuclease"/>
</dbReference>
<name>A0ABQ9JQ23_9CUCU</name>
<dbReference type="InterPro" id="IPR012337">
    <property type="entry name" value="RNaseH-like_sf"/>
</dbReference>
<evidence type="ECO:0000256" key="3">
    <source>
        <dbReference type="ARBA" id="ARBA00022839"/>
    </source>
</evidence>
<protein>
    <recommendedName>
        <fullName evidence="4">Exonuclease domain-containing protein</fullName>
    </recommendedName>
</protein>
<evidence type="ECO:0000256" key="2">
    <source>
        <dbReference type="ARBA" id="ARBA00022801"/>
    </source>
</evidence>
<evidence type="ECO:0000256" key="1">
    <source>
        <dbReference type="ARBA" id="ARBA00022722"/>
    </source>
</evidence>
<dbReference type="InterPro" id="IPR047201">
    <property type="entry name" value="ERI-1_3'hExo-like"/>
</dbReference>
<dbReference type="Gene3D" id="3.30.420.10">
    <property type="entry name" value="Ribonuclease H-like superfamily/Ribonuclease H"/>
    <property type="match status" value="1"/>
</dbReference>
<keyword evidence="6" id="KW-1185">Reference proteome</keyword>
<dbReference type="InterPro" id="IPR013520">
    <property type="entry name" value="Ribonucl_H"/>
</dbReference>
<dbReference type="InterPro" id="IPR036397">
    <property type="entry name" value="RNaseH_sf"/>
</dbReference>
<dbReference type="PANTHER" id="PTHR23044:SF61">
    <property type="entry name" value="3'-5' EXORIBONUCLEASE 1-RELATED"/>
    <property type="match status" value="1"/>
</dbReference>